<keyword evidence="2" id="KW-1185">Reference proteome</keyword>
<evidence type="ECO:0000313" key="2">
    <source>
        <dbReference type="Proteomes" id="UP000799538"/>
    </source>
</evidence>
<accession>A0A6A6GN43</accession>
<dbReference type="EMBL" id="ML992502">
    <property type="protein sequence ID" value="KAF2227111.1"/>
    <property type="molecule type" value="Genomic_DNA"/>
</dbReference>
<protein>
    <submittedName>
        <fullName evidence="1">Uncharacterized protein</fullName>
    </submittedName>
</protein>
<gene>
    <name evidence="1" type="ORF">BDZ85DRAFT_279003</name>
</gene>
<name>A0A6A6GN43_9PEZI</name>
<dbReference type="AlphaFoldDB" id="A0A6A6GN43"/>
<evidence type="ECO:0000313" key="1">
    <source>
        <dbReference type="EMBL" id="KAF2227111.1"/>
    </source>
</evidence>
<sequence length="207" mass="22426">MARDKGTVLHLLSNFNPRAGRGMDGLKETLPTAFEPDREAVETLGSARWRLETLSSKDQDIPTIMAIVALRYYALATAAPVCAACKPSEFLHSCCALVIKHPFMPASIHPNTEGTLLGAFLRTREISLTLHGTIPAYTTPRPPSTDTIGIVHRLPDAGKEPSEPPSAPTVVLSLLHVWVPFGNAVDGPSRRLREIRLMSLACTEPGN</sequence>
<reference evidence="2" key="1">
    <citation type="journal article" date="2020" name="Stud. Mycol.">
        <title>101 Dothideomycetes genomes: A test case for predicting lifestyles and emergence of pathogens.</title>
        <authorList>
            <person name="Haridas S."/>
            <person name="Albert R."/>
            <person name="Binder M."/>
            <person name="Bloem J."/>
            <person name="LaButti K."/>
            <person name="Salamov A."/>
            <person name="Andreopoulos B."/>
            <person name="Baker S."/>
            <person name="Barry K."/>
            <person name="Bills G."/>
            <person name="Bluhm B."/>
            <person name="Cannon C."/>
            <person name="Castanera R."/>
            <person name="Culley D."/>
            <person name="Daum C."/>
            <person name="Ezra D."/>
            <person name="Gonzalez J."/>
            <person name="Henrissat B."/>
            <person name="Kuo A."/>
            <person name="Liang C."/>
            <person name="Lipzen A."/>
            <person name="Lutzoni F."/>
            <person name="Magnuson J."/>
            <person name="Mondo S."/>
            <person name="Nolan M."/>
            <person name="Ohm R."/>
            <person name="Pangilinan J."/>
            <person name="Park H.-J."/>
            <person name="Ramirez L."/>
            <person name="Alfaro M."/>
            <person name="Sun H."/>
            <person name="Tritt A."/>
            <person name="Yoshinaga Y."/>
            <person name="Zwiers L.-H."/>
            <person name="Turgeon B."/>
            <person name="Goodwin S."/>
            <person name="Spatafora J."/>
            <person name="Crous P."/>
            <person name="Grigoriev I."/>
        </authorList>
    </citation>
    <scope>NUCLEOTIDE SEQUENCE [LARGE SCALE GENOMIC DNA]</scope>
    <source>
        <strain evidence="2">CECT 20119</strain>
    </source>
</reference>
<organism evidence="1 2">
    <name type="scientific">Elsinoe ampelina</name>
    <dbReference type="NCBI Taxonomy" id="302913"/>
    <lineage>
        <taxon>Eukaryota</taxon>
        <taxon>Fungi</taxon>
        <taxon>Dikarya</taxon>
        <taxon>Ascomycota</taxon>
        <taxon>Pezizomycotina</taxon>
        <taxon>Dothideomycetes</taxon>
        <taxon>Dothideomycetidae</taxon>
        <taxon>Myriangiales</taxon>
        <taxon>Elsinoaceae</taxon>
        <taxon>Elsinoe</taxon>
    </lineage>
</organism>
<proteinExistence type="predicted"/>
<dbReference type="Proteomes" id="UP000799538">
    <property type="component" value="Unassembled WGS sequence"/>
</dbReference>